<name>J0H9F2_RHILT</name>
<accession>J0H9F2</accession>
<dbReference type="HOGENOM" id="CLU_3011177_0_0_5"/>
<evidence type="ECO:0000313" key="2">
    <source>
        <dbReference type="Proteomes" id="UP000005092"/>
    </source>
</evidence>
<organism evidence="1 2">
    <name type="scientific">Rhizobium leguminosarum bv. trifolii WSM597</name>
    <dbReference type="NCBI Taxonomy" id="754764"/>
    <lineage>
        <taxon>Bacteria</taxon>
        <taxon>Pseudomonadati</taxon>
        <taxon>Pseudomonadota</taxon>
        <taxon>Alphaproteobacteria</taxon>
        <taxon>Hyphomicrobiales</taxon>
        <taxon>Rhizobiaceae</taxon>
        <taxon>Rhizobium/Agrobacterium group</taxon>
        <taxon>Rhizobium</taxon>
    </lineage>
</organism>
<evidence type="ECO:0000313" key="1">
    <source>
        <dbReference type="EMBL" id="EJB07025.1"/>
    </source>
</evidence>
<dbReference type="AlphaFoldDB" id="J0H9F2"/>
<dbReference type="EMBL" id="JH719381">
    <property type="protein sequence ID" value="EJB07025.1"/>
    <property type="molecule type" value="Genomic_DNA"/>
</dbReference>
<sequence length="56" mass="6422">MLTASLSLLGYLMFSLRTQPSALPQTRYMTYAKFGCVPKDPSEREWNQYLGLSTCR</sequence>
<proteinExistence type="predicted"/>
<gene>
    <name evidence="1" type="ORF">Rleg9DRAFT_5994</name>
</gene>
<reference evidence="1 2" key="1">
    <citation type="submission" date="2012-02" db="EMBL/GenBank/DDBJ databases">
        <title>Improved High-Quality Draft Sequence of Rhizobium leguminosarum bv. trifolii WSM597.</title>
        <authorList>
            <consortium name="US DOE Joint Genome Institute"/>
            <person name="Lucas S."/>
            <person name="Han J."/>
            <person name="Lapidus A."/>
            <person name="Cheng J.-F."/>
            <person name="Goodwin L."/>
            <person name="Pitluck S."/>
            <person name="Peters L."/>
            <person name="Ovchinnikova G."/>
            <person name="Held B."/>
            <person name="Detter J.C."/>
            <person name="Han C."/>
            <person name="Tapia R."/>
            <person name="Land M."/>
            <person name="Hauser L."/>
            <person name="Kyrpides N."/>
            <person name="Ivanova N."/>
            <person name="Pagani I."/>
            <person name="Brau L."/>
            <person name="Yates R."/>
            <person name="O'Hara G."/>
            <person name="Rui T."/>
            <person name="Howieson J."/>
            <person name="Reeve W."/>
            <person name="Woyke T."/>
        </authorList>
    </citation>
    <scope>NUCLEOTIDE SEQUENCE [LARGE SCALE GENOMIC DNA]</scope>
    <source>
        <strain evidence="1 2">WSM597</strain>
    </source>
</reference>
<dbReference type="Proteomes" id="UP000005092">
    <property type="component" value="Unassembled WGS sequence"/>
</dbReference>
<protein>
    <submittedName>
        <fullName evidence="1">Uncharacterized protein</fullName>
    </submittedName>
</protein>